<evidence type="ECO:0000313" key="4">
    <source>
        <dbReference type="Proteomes" id="UP000634139"/>
    </source>
</evidence>
<name>A0A918RDR3_9SPHN</name>
<dbReference type="PANTHER" id="PTHR31126:SF1">
    <property type="entry name" value="TYROSINE SPECIFIC PROTEIN PHOSPHATASES DOMAIN-CONTAINING PROTEIN"/>
    <property type="match status" value="1"/>
</dbReference>
<dbReference type="EMBL" id="BMZD01000003">
    <property type="protein sequence ID" value="GGZ95121.1"/>
    <property type="molecule type" value="Genomic_DNA"/>
</dbReference>
<evidence type="ECO:0000313" key="3">
    <source>
        <dbReference type="EMBL" id="GGZ95121.1"/>
    </source>
</evidence>
<dbReference type="InterPro" id="IPR029021">
    <property type="entry name" value="Prot-tyrosine_phosphatase-like"/>
</dbReference>
<dbReference type="PROSITE" id="PS00383">
    <property type="entry name" value="TYR_PHOSPHATASE_1"/>
    <property type="match status" value="1"/>
</dbReference>
<dbReference type="GO" id="GO:0004721">
    <property type="term" value="F:phosphoprotein phosphatase activity"/>
    <property type="evidence" value="ECO:0007669"/>
    <property type="project" value="InterPro"/>
</dbReference>
<reference evidence="3" key="2">
    <citation type="submission" date="2020-09" db="EMBL/GenBank/DDBJ databases">
        <authorList>
            <person name="Sun Q."/>
            <person name="Kim S."/>
        </authorList>
    </citation>
    <scope>NUCLEOTIDE SEQUENCE</scope>
    <source>
        <strain evidence="3">KCTC 32422</strain>
    </source>
</reference>
<dbReference type="Pfam" id="PF13350">
    <property type="entry name" value="Y_phosphatase3"/>
    <property type="match status" value="1"/>
</dbReference>
<accession>A0A918RDR3</accession>
<dbReference type="AlphaFoldDB" id="A0A918RDR3"/>
<evidence type="ECO:0000256" key="1">
    <source>
        <dbReference type="ARBA" id="ARBA00009580"/>
    </source>
</evidence>
<comment type="similarity">
    <text evidence="1">Belongs to the protein-tyrosine phosphatase family.</text>
</comment>
<proteinExistence type="inferred from homology"/>
<gene>
    <name evidence="3" type="ORF">GCM10011617_13860</name>
</gene>
<dbReference type="InterPro" id="IPR000387">
    <property type="entry name" value="Tyr_Pase_dom"/>
</dbReference>
<dbReference type="Proteomes" id="UP000634139">
    <property type="component" value="Unassembled WGS sequence"/>
</dbReference>
<dbReference type="RefSeq" id="WP_189539888.1">
    <property type="nucleotide sequence ID" value="NZ_BMZD01000003.1"/>
</dbReference>
<feature type="domain" description="Tyrosine specific protein phosphatases" evidence="2">
    <location>
        <begin position="122"/>
        <end position="159"/>
    </location>
</feature>
<dbReference type="PANTHER" id="PTHR31126">
    <property type="entry name" value="TYROSINE-PROTEIN PHOSPHATASE"/>
    <property type="match status" value="1"/>
</dbReference>
<dbReference type="Gene3D" id="3.90.190.10">
    <property type="entry name" value="Protein tyrosine phosphatase superfamily"/>
    <property type="match status" value="1"/>
</dbReference>
<dbReference type="InterPro" id="IPR016130">
    <property type="entry name" value="Tyr_Pase_AS"/>
</dbReference>
<organism evidence="3 4">
    <name type="scientific">Novosphingobium arvoryzae</name>
    <dbReference type="NCBI Taxonomy" id="1256514"/>
    <lineage>
        <taxon>Bacteria</taxon>
        <taxon>Pseudomonadati</taxon>
        <taxon>Pseudomonadota</taxon>
        <taxon>Alphaproteobacteria</taxon>
        <taxon>Sphingomonadales</taxon>
        <taxon>Sphingomonadaceae</taxon>
        <taxon>Novosphingobium</taxon>
    </lineage>
</organism>
<reference evidence="3" key="1">
    <citation type="journal article" date="2014" name="Int. J. Syst. Evol. Microbiol.">
        <title>Complete genome sequence of Corynebacterium casei LMG S-19264T (=DSM 44701T), isolated from a smear-ripened cheese.</title>
        <authorList>
            <consortium name="US DOE Joint Genome Institute (JGI-PGF)"/>
            <person name="Walter F."/>
            <person name="Albersmeier A."/>
            <person name="Kalinowski J."/>
            <person name="Ruckert C."/>
        </authorList>
    </citation>
    <scope>NUCLEOTIDE SEQUENCE</scope>
    <source>
        <strain evidence="3">KCTC 32422</strain>
    </source>
</reference>
<comment type="caution">
    <text evidence="3">The sequence shown here is derived from an EMBL/GenBank/DDBJ whole genome shotgun (WGS) entry which is preliminary data.</text>
</comment>
<keyword evidence="4" id="KW-1185">Reference proteome</keyword>
<dbReference type="SUPFAM" id="SSF52799">
    <property type="entry name" value="(Phosphotyrosine protein) phosphatases II"/>
    <property type="match status" value="1"/>
</dbReference>
<sequence>MTVTRVLPLTGIHNFRDYGLYPVAGGGRVRPGLLWRSAQHGDATDADLSVVRDLGIGTVVDLRGNSERDAKPCRRYPGFAAEVLFHDGETAGLHVQAAASNPSAAEARAAMQRLYEGIAFRPTLVPMIQRYFAALQDRDGASLVHCVAGKDRTGFAVALLHHVLGVHPDDIMADYLLTNVAGNIDQRIATGAEQIRAKYGAIDEDTIRTLMGVEPEYLEAAFAAIRDAHGTMDAYLADVIGLDDAAQDKLRARFIA</sequence>
<dbReference type="InterPro" id="IPR026893">
    <property type="entry name" value="Tyr/Ser_Pase_IphP-type"/>
</dbReference>
<dbReference type="PROSITE" id="PS50056">
    <property type="entry name" value="TYR_PHOSPHATASE_2"/>
    <property type="match status" value="1"/>
</dbReference>
<protein>
    <submittedName>
        <fullName evidence="3">Protein-tyrosine-phosphatase</fullName>
    </submittedName>
</protein>
<evidence type="ECO:0000259" key="2">
    <source>
        <dbReference type="PROSITE" id="PS50056"/>
    </source>
</evidence>